<feature type="signal peptide" evidence="1">
    <location>
        <begin position="1"/>
        <end position="15"/>
    </location>
</feature>
<gene>
    <name evidence="2" type="ORF">BO70DRAFT_362824</name>
</gene>
<organism evidence="2 3">
    <name type="scientific">Aspergillus heteromorphus CBS 117.55</name>
    <dbReference type="NCBI Taxonomy" id="1448321"/>
    <lineage>
        <taxon>Eukaryota</taxon>
        <taxon>Fungi</taxon>
        <taxon>Dikarya</taxon>
        <taxon>Ascomycota</taxon>
        <taxon>Pezizomycotina</taxon>
        <taxon>Eurotiomycetes</taxon>
        <taxon>Eurotiomycetidae</taxon>
        <taxon>Eurotiales</taxon>
        <taxon>Aspergillaceae</taxon>
        <taxon>Aspergillus</taxon>
        <taxon>Aspergillus subgen. Circumdati</taxon>
    </lineage>
</organism>
<dbReference type="RefSeq" id="XP_025398678.1">
    <property type="nucleotide sequence ID" value="XM_025543411.1"/>
</dbReference>
<evidence type="ECO:0000313" key="2">
    <source>
        <dbReference type="EMBL" id="PWY79655.1"/>
    </source>
</evidence>
<dbReference type="EMBL" id="MSFL01000015">
    <property type="protein sequence ID" value="PWY79655.1"/>
    <property type="molecule type" value="Genomic_DNA"/>
</dbReference>
<sequence length="73" mass="8091">MVFLFHLALSTPAPSSPVGKLPMRPSPQRHITLSCAPPARLKYLLGPTPRHGMLQVGNVNAAFNFYPAYLFVW</sequence>
<dbReference type="VEuPathDB" id="FungiDB:BO70DRAFT_362824"/>
<evidence type="ECO:0000256" key="1">
    <source>
        <dbReference type="SAM" id="SignalP"/>
    </source>
</evidence>
<reference evidence="2 3" key="1">
    <citation type="submission" date="2016-12" db="EMBL/GenBank/DDBJ databases">
        <title>The genomes of Aspergillus section Nigri reveals drivers in fungal speciation.</title>
        <authorList>
            <consortium name="DOE Joint Genome Institute"/>
            <person name="Vesth T.C."/>
            <person name="Nybo J."/>
            <person name="Theobald S."/>
            <person name="Brandl J."/>
            <person name="Frisvad J.C."/>
            <person name="Nielsen K.F."/>
            <person name="Lyhne E.K."/>
            <person name="Kogle M.E."/>
            <person name="Kuo A."/>
            <person name="Riley R."/>
            <person name="Clum A."/>
            <person name="Nolan M."/>
            <person name="Lipzen A."/>
            <person name="Salamov A."/>
            <person name="Henrissat B."/>
            <person name="Wiebenga A."/>
            <person name="De Vries R.P."/>
            <person name="Grigoriev I.V."/>
            <person name="Mortensen U.H."/>
            <person name="Andersen M.R."/>
            <person name="Baker S.E."/>
        </authorList>
    </citation>
    <scope>NUCLEOTIDE SEQUENCE [LARGE SCALE GENOMIC DNA]</scope>
    <source>
        <strain evidence="2 3">CBS 117.55</strain>
    </source>
</reference>
<protein>
    <recommendedName>
        <fullName evidence="4">Ig-like domain-containing protein</fullName>
    </recommendedName>
</protein>
<name>A0A317W0Z1_9EURO</name>
<dbReference type="AlphaFoldDB" id="A0A317W0Z1"/>
<evidence type="ECO:0008006" key="4">
    <source>
        <dbReference type="Google" id="ProtNLM"/>
    </source>
</evidence>
<feature type="chain" id="PRO_5016456592" description="Ig-like domain-containing protein" evidence="1">
    <location>
        <begin position="16"/>
        <end position="73"/>
    </location>
</feature>
<evidence type="ECO:0000313" key="3">
    <source>
        <dbReference type="Proteomes" id="UP000247233"/>
    </source>
</evidence>
<dbReference type="GeneID" id="37065648"/>
<keyword evidence="3" id="KW-1185">Reference proteome</keyword>
<keyword evidence="1" id="KW-0732">Signal</keyword>
<comment type="caution">
    <text evidence="2">The sequence shown here is derived from an EMBL/GenBank/DDBJ whole genome shotgun (WGS) entry which is preliminary data.</text>
</comment>
<proteinExistence type="predicted"/>
<dbReference type="Proteomes" id="UP000247233">
    <property type="component" value="Unassembled WGS sequence"/>
</dbReference>
<accession>A0A317W0Z1</accession>